<accession>A0A9C9EP69</accession>
<feature type="transmembrane region" description="Helical" evidence="1">
    <location>
        <begin position="137"/>
        <end position="159"/>
    </location>
</feature>
<keyword evidence="1" id="KW-1133">Transmembrane helix</keyword>
<keyword evidence="1" id="KW-0812">Transmembrane</keyword>
<gene>
    <name evidence="2" type="ORF">ENI34_09420</name>
</gene>
<dbReference type="EMBL" id="DRIG01000095">
    <property type="protein sequence ID" value="HEC79336.1"/>
    <property type="molecule type" value="Genomic_DNA"/>
</dbReference>
<dbReference type="AlphaFoldDB" id="A0A9C9EP69"/>
<evidence type="ECO:0000313" key="3">
    <source>
        <dbReference type="Proteomes" id="UP000885826"/>
    </source>
</evidence>
<protein>
    <submittedName>
        <fullName evidence="2">Uncharacterized protein</fullName>
    </submittedName>
</protein>
<reference evidence="2" key="1">
    <citation type="journal article" date="2020" name="mSystems">
        <title>Genome- and Community-Level Interaction Insights into Carbon Utilization and Element Cycling Functions of Hydrothermarchaeota in Hydrothermal Sediment.</title>
        <authorList>
            <person name="Zhou Z."/>
            <person name="Liu Y."/>
            <person name="Xu W."/>
            <person name="Pan J."/>
            <person name="Luo Z.H."/>
            <person name="Li M."/>
        </authorList>
    </citation>
    <scope>NUCLEOTIDE SEQUENCE</scope>
    <source>
        <strain evidence="2">HyVt-388</strain>
    </source>
</reference>
<comment type="caution">
    <text evidence="2">The sequence shown here is derived from an EMBL/GenBank/DDBJ whole genome shotgun (WGS) entry which is preliminary data.</text>
</comment>
<feature type="transmembrane region" description="Helical" evidence="1">
    <location>
        <begin position="171"/>
        <end position="191"/>
    </location>
</feature>
<sequence>MSISTAPWVWISALLSIAILSFLYRDNPLYKFAEHLFIGVANGYAVTFYWHNILVPALFDPLFRQGKLLYIIPFIIGLLYFTRFIPKISWLVRIPIGITIGYYVGASIPASIQAYIIKQIQGTILTPYNFQTWNAGTMGVIWSVILFIGVLCTLSYFYFSKAHKGILGTTSRVGIIFVMIGFGAAFGYTVMARISLLIGRLQFLLGDWLGIIH</sequence>
<proteinExistence type="predicted"/>
<evidence type="ECO:0000256" key="1">
    <source>
        <dbReference type="SAM" id="Phobius"/>
    </source>
</evidence>
<feature type="transmembrane region" description="Helical" evidence="1">
    <location>
        <begin position="65"/>
        <end position="82"/>
    </location>
</feature>
<feature type="transmembrane region" description="Helical" evidence="1">
    <location>
        <begin position="94"/>
        <end position="117"/>
    </location>
</feature>
<keyword evidence="1" id="KW-0472">Membrane</keyword>
<feature type="transmembrane region" description="Helical" evidence="1">
    <location>
        <begin position="36"/>
        <end position="59"/>
    </location>
</feature>
<evidence type="ECO:0000313" key="2">
    <source>
        <dbReference type="EMBL" id="HEC79336.1"/>
    </source>
</evidence>
<feature type="transmembrane region" description="Helical" evidence="1">
    <location>
        <begin position="6"/>
        <end position="24"/>
    </location>
</feature>
<organism evidence="2 3">
    <name type="scientific">candidate division WOR-3 bacterium</name>
    <dbReference type="NCBI Taxonomy" id="2052148"/>
    <lineage>
        <taxon>Bacteria</taxon>
        <taxon>Bacteria division WOR-3</taxon>
    </lineage>
</organism>
<name>A0A9C9EP69_UNCW3</name>
<dbReference type="Proteomes" id="UP000885826">
    <property type="component" value="Unassembled WGS sequence"/>
</dbReference>